<dbReference type="KEGG" id="msl:Msil_0249"/>
<keyword evidence="4" id="KW-1185">Reference proteome</keyword>
<feature type="chain" id="PRO_5002871738" description="AB hydrolase-1 domain-containing protein" evidence="1">
    <location>
        <begin position="21"/>
        <end position="345"/>
    </location>
</feature>
<gene>
    <name evidence="3" type="ordered locus">Msil_0249</name>
</gene>
<feature type="domain" description="AB hydrolase-1" evidence="2">
    <location>
        <begin position="95"/>
        <end position="269"/>
    </location>
</feature>
<dbReference type="SUPFAM" id="SSF53474">
    <property type="entry name" value="alpha/beta-Hydrolases"/>
    <property type="match status" value="1"/>
</dbReference>
<dbReference type="ESTHER" id="metsb-b8enz1">
    <property type="family name" value="Bacterial_esterase"/>
</dbReference>
<proteinExistence type="predicted"/>
<sequence length="345" mass="38032">MKTSGYLCAVAFAVSLISHAAPGRANDDDWRHHQSNKPLQLREQGTFYVGGQIEFRTPNSSSTTPDPRSLPGNIAVNQMYVEYQIPWDRKYKYPIVFMHGGGHTGEFFRTTPDGREGWFTSFTRRGFAVYAVDAPNRGRTGWNPTNRFAVSQGLEPPSALEFANMYSEQSAWTAFRWGPTFGVPYPNTQFPLSYVNQYLNQIQPAYRDPPQNTYIQNDLEALIDKIGPCILLGWSTGTGNVMVAASKRPGVAKGVIGLEVFPPAAGNAPVLSEMAKIPFLGIIGDNTSPTDGQAYTQSLVKLGGDAKTIYLPNVGLRGNGHTMAIEKNNEAIADLIQAWIDRHVR</sequence>
<dbReference type="InterPro" id="IPR000073">
    <property type="entry name" value="AB_hydrolase_1"/>
</dbReference>
<protein>
    <recommendedName>
        <fullName evidence="2">AB hydrolase-1 domain-containing protein</fullName>
    </recommendedName>
</protein>
<keyword evidence="1" id="KW-0732">Signal</keyword>
<reference evidence="3 4" key="1">
    <citation type="journal article" date="2010" name="J. Bacteriol.">
        <title>Complete genome sequence of the aerobic facultative methanotroph Methylocella silvestris BL2.</title>
        <authorList>
            <person name="Chen Y."/>
            <person name="Crombie A."/>
            <person name="Rahman M.T."/>
            <person name="Dedysh S.N."/>
            <person name="Liesack W."/>
            <person name="Stott M.B."/>
            <person name="Alam M."/>
            <person name="Theisen A.R."/>
            <person name="Murrell J.C."/>
            <person name="Dunfield P.F."/>
        </authorList>
    </citation>
    <scope>NUCLEOTIDE SEQUENCE [LARGE SCALE GENOMIC DNA]</scope>
    <source>
        <strain evidence="4">DSM 15510 / CIP 108128 / LMG 27833 / NCIMB 13906 / BL2</strain>
    </source>
</reference>
<evidence type="ECO:0000256" key="1">
    <source>
        <dbReference type="SAM" id="SignalP"/>
    </source>
</evidence>
<dbReference type="PANTHER" id="PTHR43194:SF4">
    <property type="entry name" value="AB HYDROLASE-1 DOMAIN-CONTAINING PROTEIN"/>
    <property type="match status" value="1"/>
</dbReference>
<dbReference type="PANTHER" id="PTHR43194">
    <property type="entry name" value="HYDROLASE ALPHA/BETA FOLD FAMILY"/>
    <property type="match status" value="1"/>
</dbReference>
<dbReference type="Proteomes" id="UP000002257">
    <property type="component" value="Chromosome"/>
</dbReference>
<dbReference type="RefSeq" id="WP_012589299.1">
    <property type="nucleotide sequence ID" value="NC_011666.1"/>
</dbReference>
<feature type="signal peptide" evidence="1">
    <location>
        <begin position="1"/>
        <end position="20"/>
    </location>
</feature>
<dbReference type="AlphaFoldDB" id="B8ENZ1"/>
<accession>B8ENZ1</accession>
<evidence type="ECO:0000313" key="4">
    <source>
        <dbReference type="Proteomes" id="UP000002257"/>
    </source>
</evidence>
<dbReference type="Gene3D" id="3.40.50.1820">
    <property type="entry name" value="alpha/beta hydrolase"/>
    <property type="match status" value="1"/>
</dbReference>
<name>B8ENZ1_METSB</name>
<dbReference type="CDD" id="cd12807">
    <property type="entry name" value="Esterase_713"/>
    <property type="match status" value="1"/>
</dbReference>
<dbReference type="EMBL" id="CP001280">
    <property type="protein sequence ID" value="ACK49229.1"/>
    <property type="molecule type" value="Genomic_DNA"/>
</dbReference>
<dbReference type="eggNOG" id="COG1073">
    <property type="taxonomic scope" value="Bacteria"/>
</dbReference>
<dbReference type="Pfam" id="PF12697">
    <property type="entry name" value="Abhydrolase_6"/>
    <property type="match status" value="1"/>
</dbReference>
<dbReference type="HOGENOM" id="CLU_038297_2_0_5"/>
<evidence type="ECO:0000259" key="2">
    <source>
        <dbReference type="Pfam" id="PF12697"/>
    </source>
</evidence>
<evidence type="ECO:0000313" key="3">
    <source>
        <dbReference type="EMBL" id="ACK49229.1"/>
    </source>
</evidence>
<dbReference type="InterPro" id="IPR050228">
    <property type="entry name" value="Carboxylesterase_BioH"/>
</dbReference>
<organism evidence="3 4">
    <name type="scientific">Methylocella silvestris (strain DSM 15510 / CIP 108128 / LMG 27833 / NCIMB 13906 / BL2)</name>
    <dbReference type="NCBI Taxonomy" id="395965"/>
    <lineage>
        <taxon>Bacteria</taxon>
        <taxon>Pseudomonadati</taxon>
        <taxon>Pseudomonadota</taxon>
        <taxon>Alphaproteobacteria</taxon>
        <taxon>Hyphomicrobiales</taxon>
        <taxon>Beijerinckiaceae</taxon>
        <taxon>Methylocella</taxon>
    </lineage>
</organism>
<dbReference type="InterPro" id="IPR029058">
    <property type="entry name" value="AB_hydrolase_fold"/>
</dbReference>
<dbReference type="OrthoDB" id="7820973at2"/>